<feature type="non-terminal residue" evidence="1">
    <location>
        <position position="59"/>
    </location>
</feature>
<dbReference type="Proteomes" id="UP000805193">
    <property type="component" value="Unassembled WGS sequence"/>
</dbReference>
<sequence>LCKNPKKFWRLMSPNESSGSVILLDENGDAVPDELTATYLNNYFASVFASEILSDIPLV</sequence>
<organism evidence="1 2">
    <name type="scientific">Ixodes persulcatus</name>
    <name type="common">Taiga tick</name>
    <dbReference type="NCBI Taxonomy" id="34615"/>
    <lineage>
        <taxon>Eukaryota</taxon>
        <taxon>Metazoa</taxon>
        <taxon>Ecdysozoa</taxon>
        <taxon>Arthropoda</taxon>
        <taxon>Chelicerata</taxon>
        <taxon>Arachnida</taxon>
        <taxon>Acari</taxon>
        <taxon>Parasitiformes</taxon>
        <taxon>Ixodida</taxon>
        <taxon>Ixodoidea</taxon>
        <taxon>Ixodidae</taxon>
        <taxon>Ixodinae</taxon>
        <taxon>Ixodes</taxon>
    </lineage>
</organism>
<proteinExistence type="predicted"/>
<accession>A0AC60P219</accession>
<dbReference type="EMBL" id="JABSTQ010011260">
    <property type="protein sequence ID" value="KAG0413434.1"/>
    <property type="molecule type" value="Genomic_DNA"/>
</dbReference>
<comment type="caution">
    <text evidence="1">The sequence shown here is derived from an EMBL/GenBank/DDBJ whole genome shotgun (WGS) entry which is preliminary data.</text>
</comment>
<protein>
    <submittedName>
        <fullName evidence="1">Uncharacterized protein</fullName>
    </submittedName>
</protein>
<keyword evidence="2" id="KW-1185">Reference proteome</keyword>
<feature type="non-terminal residue" evidence="1">
    <location>
        <position position="1"/>
    </location>
</feature>
<evidence type="ECO:0000313" key="1">
    <source>
        <dbReference type="EMBL" id="KAG0413434.1"/>
    </source>
</evidence>
<gene>
    <name evidence="1" type="ORF">HPB47_009418</name>
</gene>
<reference evidence="1 2" key="1">
    <citation type="journal article" date="2020" name="Cell">
        <title>Large-Scale Comparative Analyses of Tick Genomes Elucidate Their Genetic Diversity and Vector Capacities.</title>
        <authorList>
            <consortium name="Tick Genome and Microbiome Consortium (TIGMIC)"/>
            <person name="Jia N."/>
            <person name="Wang J."/>
            <person name="Shi W."/>
            <person name="Du L."/>
            <person name="Sun Y."/>
            <person name="Zhan W."/>
            <person name="Jiang J.F."/>
            <person name="Wang Q."/>
            <person name="Zhang B."/>
            <person name="Ji P."/>
            <person name="Bell-Sakyi L."/>
            <person name="Cui X.M."/>
            <person name="Yuan T.T."/>
            <person name="Jiang B.G."/>
            <person name="Yang W.F."/>
            <person name="Lam T.T."/>
            <person name="Chang Q.C."/>
            <person name="Ding S.J."/>
            <person name="Wang X.J."/>
            <person name="Zhu J.G."/>
            <person name="Ruan X.D."/>
            <person name="Zhao L."/>
            <person name="Wei J.T."/>
            <person name="Ye R.Z."/>
            <person name="Que T.C."/>
            <person name="Du C.H."/>
            <person name="Zhou Y.H."/>
            <person name="Cheng J.X."/>
            <person name="Dai P.F."/>
            <person name="Guo W.B."/>
            <person name="Han X.H."/>
            <person name="Huang E.J."/>
            <person name="Li L.F."/>
            <person name="Wei W."/>
            <person name="Gao Y.C."/>
            <person name="Liu J.Z."/>
            <person name="Shao H.Z."/>
            <person name="Wang X."/>
            <person name="Wang C.C."/>
            <person name="Yang T.C."/>
            <person name="Huo Q.B."/>
            <person name="Li W."/>
            <person name="Chen H.Y."/>
            <person name="Chen S.E."/>
            <person name="Zhou L.G."/>
            <person name="Ni X.B."/>
            <person name="Tian J.H."/>
            <person name="Sheng Y."/>
            <person name="Liu T."/>
            <person name="Pan Y.S."/>
            <person name="Xia L.Y."/>
            <person name="Li J."/>
            <person name="Zhao F."/>
            <person name="Cao W.C."/>
        </authorList>
    </citation>
    <scope>NUCLEOTIDE SEQUENCE [LARGE SCALE GENOMIC DNA]</scope>
    <source>
        <strain evidence="1">Iper-2018</strain>
    </source>
</reference>
<name>A0AC60P219_IXOPE</name>
<evidence type="ECO:0000313" key="2">
    <source>
        <dbReference type="Proteomes" id="UP000805193"/>
    </source>
</evidence>